<dbReference type="SUPFAM" id="SSF52540">
    <property type="entry name" value="P-loop containing nucleoside triphosphate hydrolases"/>
    <property type="match status" value="1"/>
</dbReference>
<name>A0A210QXJ0_MIZYE</name>
<accession>A0A210QXJ0</accession>
<dbReference type="InterPro" id="IPR011029">
    <property type="entry name" value="DEATH-like_dom_sf"/>
</dbReference>
<sequence>MATGGSSISEEISRTMFKCKRIHWEVKSGDLHEVKELVSSGADLGATDSNGYTPLIQAVVSGKEDIAAFLAKKMTVQELNMVNDDGDNVLHMMALYHCPWSQVIQDIADTCPSLLQQEDRYRRRPIDTARKELTRSQDTARQELPESQGFYSILATQTSFKQPKTIYRHLVHDLADPCLSLLQQEDSDEDRPIYTARNISHINIYERRPIDTARQELSRSQGVYDILVICEERQQRIQQQQQQHYTRGIAENMENPCNITITVVGHQGVGKSCFVRQLKQEYIPEGGPGSTDTADLYVNFFEYNPNTGLRQKLDEDGEIKTSRQRLKRIIDQQDKTYTKPSAITPQQINDSAAAVSTMEPSVSSAGKKTEESQIVEISHRNPSRSEELSDEQRHVIEEVMGTEMEDWNAFGLKGRVTIYDFGGEKVFYNTQHCFMSSNMVFVLLFDVAMCLDPRRAKDGYEQIEFWLKVFATYAIDEAAQSEGTPPVILVGSHLDLVSSDKEKQEELFISVLEKLYEKPEICEIIEAHVQEMFSVANLNDCNKNQHMYKEIWNKIIEIAKLQSQWEKPVPARWVALEYELFRLKKRGNIILTYDKLLEINRKTAVPLPEHDIMNFLRRLRFTGSFLCFDLHSKKPFIVLQPQWIIDALKAIITDPKFIADLSPKQQLQWKQYDKSGVLSRALTRQLWGRHKKYRFLDEEEKLVIAMENLGLLTRPISVDAVVDYFIVPSILQTADPEIIHPVLDDPDTVTTVTICIKFDNPFIPQAIWDKMIASCIHRFQRLREFGHDGLTFIQRGFACLSVDFLWNMIINCSDNAMKVTMFKKDTDDSVPTGTGINLLKVLEFLLQRILDLNHQSHLGYKFYLHNDFRFTAEEKMVTADDLRQTPRLQCYSSNGTRWIDSNDLHIWFRNPNQKKTPIHTRYLDITKDLPDRKLSFKEIGRISRYIGSTYQTFFAELDCPVALVEQEMEEHRHLTFRSRITKIFVHLLKTEANTGFLAIADAMSQHGMDPTILINILDSNRNMTFTGETLSNGWLNTYLSINDVPIIAGYIDIKSYFNLFLELGFTPRTVDDFDDEYRNKRTLKKITALLVAFINETDPRPTVNTILLAMRECDMDTEYLIRALNPT</sequence>
<gene>
    <name evidence="1" type="ORF">KP79_PYT22914</name>
</gene>
<dbReference type="InterPro" id="IPR027417">
    <property type="entry name" value="P-loop_NTPase"/>
</dbReference>
<dbReference type="Pfam" id="PF12796">
    <property type="entry name" value="Ank_2"/>
    <property type="match status" value="1"/>
</dbReference>
<evidence type="ECO:0000313" key="1">
    <source>
        <dbReference type="EMBL" id="OWF53444.1"/>
    </source>
</evidence>
<dbReference type="OrthoDB" id="10023302at2759"/>
<dbReference type="InterPro" id="IPR002110">
    <property type="entry name" value="Ankyrin_rpt"/>
</dbReference>
<dbReference type="Gene3D" id="1.25.40.20">
    <property type="entry name" value="Ankyrin repeat-containing domain"/>
    <property type="match status" value="1"/>
</dbReference>
<organism evidence="1 2">
    <name type="scientific">Mizuhopecten yessoensis</name>
    <name type="common">Japanese scallop</name>
    <name type="synonym">Patinopecten yessoensis</name>
    <dbReference type="NCBI Taxonomy" id="6573"/>
    <lineage>
        <taxon>Eukaryota</taxon>
        <taxon>Metazoa</taxon>
        <taxon>Spiralia</taxon>
        <taxon>Lophotrochozoa</taxon>
        <taxon>Mollusca</taxon>
        <taxon>Bivalvia</taxon>
        <taxon>Autobranchia</taxon>
        <taxon>Pteriomorphia</taxon>
        <taxon>Pectinida</taxon>
        <taxon>Pectinoidea</taxon>
        <taxon>Pectinidae</taxon>
        <taxon>Mizuhopecten</taxon>
    </lineage>
</organism>
<dbReference type="Gene3D" id="1.10.533.10">
    <property type="entry name" value="Death Domain, Fas"/>
    <property type="match status" value="1"/>
</dbReference>
<protein>
    <submittedName>
        <fullName evidence="1">Serine/threonine-protein kinase pats1</fullName>
    </submittedName>
</protein>
<dbReference type="SUPFAM" id="SSF48403">
    <property type="entry name" value="Ankyrin repeat"/>
    <property type="match status" value="1"/>
</dbReference>
<reference evidence="1 2" key="1">
    <citation type="journal article" date="2017" name="Nat. Ecol. Evol.">
        <title>Scallop genome provides insights into evolution of bilaterian karyotype and development.</title>
        <authorList>
            <person name="Wang S."/>
            <person name="Zhang J."/>
            <person name="Jiao W."/>
            <person name="Li J."/>
            <person name="Xun X."/>
            <person name="Sun Y."/>
            <person name="Guo X."/>
            <person name="Huan P."/>
            <person name="Dong B."/>
            <person name="Zhang L."/>
            <person name="Hu X."/>
            <person name="Sun X."/>
            <person name="Wang J."/>
            <person name="Zhao C."/>
            <person name="Wang Y."/>
            <person name="Wang D."/>
            <person name="Huang X."/>
            <person name="Wang R."/>
            <person name="Lv J."/>
            <person name="Li Y."/>
            <person name="Zhang Z."/>
            <person name="Liu B."/>
            <person name="Lu W."/>
            <person name="Hui Y."/>
            <person name="Liang J."/>
            <person name="Zhou Z."/>
            <person name="Hou R."/>
            <person name="Li X."/>
            <person name="Liu Y."/>
            <person name="Li H."/>
            <person name="Ning X."/>
            <person name="Lin Y."/>
            <person name="Zhao L."/>
            <person name="Xing Q."/>
            <person name="Dou J."/>
            <person name="Li Y."/>
            <person name="Mao J."/>
            <person name="Guo H."/>
            <person name="Dou H."/>
            <person name="Li T."/>
            <person name="Mu C."/>
            <person name="Jiang W."/>
            <person name="Fu Q."/>
            <person name="Fu X."/>
            <person name="Miao Y."/>
            <person name="Liu J."/>
            <person name="Yu Q."/>
            <person name="Li R."/>
            <person name="Liao H."/>
            <person name="Li X."/>
            <person name="Kong Y."/>
            <person name="Jiang Z."/>
            <person name="Chourrout D."/>
            <person name="Li R."/>
            <person name="Bao Z."/>
        </authorList>
    </citation>
    <scope>NUCLEOTIDE SEQUENCE [LARGE SCALE GENOMIC DNA]</scope>
    <source>
        <strain evidence="1 2">PY_sf001</strain>
    </source>
</reference>
<dbReference type="InterPro" id="IPR036770">
    <property type="entry name" value="Ankyrin_rpt-contain_sf"/>
</dbReference>
<dbReference type="GO" id="GO:0016301">
    <property type="term" value="F:kinase activity"/>
    <property type="evidence" value="ECO:0007669"/>
    <property type="project" value="UniProtKB-KW"/>
</dbReference>
<dbReference type="EMBL" id="NEDP02001340">
    <property type="protein sequence ID" value="OWF53444.1"/>
    <property type="molecule type" value="Genomic_DNA"/>
</dbReference>
<dbReference type="Gene3D" id="3.40.50.300">
    <property type="entry name" value="P-loop containing nucleotide triphosphate hydrolases"/>
    <property type="match status" value="1"/>
</dbReference>
<dbReference type="Proteomes" id="UP000242188">
    <property type="component" value="Unassembled WGS sequence"/>
</dbReference>
<keyword evidence="1" id="KW-0808">Transferase</keyword>
<comment type="caution">
    <text evidence="1">The sequence shown here is derived from an EMBL/GenBank/DDBJ whole genome shotgun (WGS) entry which is preliminary data.</text>
</comment>
<dbReference type="SMART" id="SM00248">
    <property type="entry name" value="ANK"/>
    <property type="match status" value="2"/>
</dbReference>
<evidence type="ECO:0000313" key="2">
    <source>
        <dbReference type="Proteomes" id="UP000242188"/>
    </source>
</evidence>
<keyword evidence="2" id="KW-1185">Reference proteome</keyword>
<proteinExistence type="predicted"/>
<dbReference type="AlphaFoldDB" id="A0A210QXJ0"/>
<keyword evidence="1" id="KW-0418">Kinase</keyword>